<proteinExistence type="predicted"/>
<dbReference type="AlphaFoldDB" id="A0A9D3X7I5"/>
<sequence>MQVADPWEERGGADSRREGVWLHPRVCVCPPPLPAAKGRAAVTASGRPGPKRCPKCTAAPLPACPSSTGPFCQGPAAPQANCSVPRPRYHHTTHSTRLETPPPGLSLAQVSPGGRMPPCPSPHPKFCSLLR</sequence>
<keyword evidence="3" id="KW-1185">Reference proteome</keyword>
<evidence type="ECO:0000313" key="3">
    <source>
        <dbReference type="Proteomes" id="UP000827986"/>
    </source>
</evidence>
<name>A0A9D3X7I5_9SAUR</name>
<dbReference type="EMBL" id="JAHDVG010000480">
    <property type="protein sequence ID" value="KAH1174293.1"/>
    <property type="molecule type" value="Genomic_DNA"/>
</dbReference>
<evidence type="ECO:0000313" key="2">
    <source>
        <dbReference type="EMBL" id="KAH1174293.1"/>
    </source>
</evidence>
<organism evidence="2 3">
    <name type="scientific">Mauremys mutica</name>
    <name type="common">yellowpond turtle</name>
    <dbReference type="NCBI Taxonomy" id="74926"/>
    <lineage>
        <taxon>Eukaryota</taxon>
        <taxon>Metazoa</taxon>
        <taxon>Chordata</taxon>
        <taxon>Craniata</taxon>
        <taxon>Vertebrata</taxon>
        <taxon>Euteleostomi</taxon>
        <taxon>Archelosauria</taxon>
        <taxon>Testudinata</taxon>
        <taxon>Testudines</taxon>
        <taxon>Cryptodira</taxon>
        <taxon>Durocryptodira</taxon>
        <taxon>Testudinoidea</taxon>
        <taxon>Geoemydidae</taxon>
        <taxon>Geoemydinae</taxon>
        <taxon>Mauremys</taxon>
    </lineage>
</organism>
<dbReference type="Proteomes" id="UP000827986">
    <property type="component" value="Unassembled WGS sequence"/>
</dbReference>
<reference evidence="2" key="1">
    <citation type="submission" date="2021-09" db="EMBL/GenBank/DDBJ databases">
        <title>The genome of Mauremys mutica provides insights into the evolution of semi-aquatic lifestyle.</title>
        <authorList>
            <person name="Gong S."/>
            <person name="Gao Y."/>
        </authorList>
    </citation>
    <scope>NUCLEOTIDE SEQUENCE</scope>
    <source>
        <strain evidence="2">MM-2020</strain>
        <tissue evidence="2">Muscle</tissue>
    </source>
</reference>
<feature type="region of interest" description="Disordered" evidence="1">
    <location>
        <begin position="83"/>
        <end position="119"/>
    </location>
</feature>
<protein>
    <submittedName>
        <fullName evidence="2">Uncharacterized protein</fullName>
    </submittedName>
</protein>
<evidence type="ECO:0000256" key="1">
    <source>
        <dbReference type="SAM" id="MobiDB-lite"/>
    </source>
</evidence>
<accession>A0A9D3X7I5</accession>
<gene>
    <name evidence="2" type="ORF">KIL84_002437</name>
</gene>
<comment type="caution">
    <text evidence="2">The sequence shown here is derived from an EMBL/GenBank/DDBJ whole genome shotgun (WGS) entry which is preliminary data.</text>
</comment>